<organism evidence="1 2">
    <name type="scientific">Streptococcus minor</name>
    <dbReference type="NCBI Taxonomy" id="229549"/>
    <lineage>
        <taxon>Bacteria</taxon>
        <taxon>Bacillati</taxon>
        <taxon>Bacillota</taxon>
        <taxon>Bacilli</taxon>
        <taxon>Lactobacillales</taxon>
        <taxon>Streptococcaceae</taxon>
        <taxon>Streptococcus</taxon>
    </lineage>
</organism>
<dbReference type="RefSeq" id="WP_124776419.1">
    <property type="nucleotide sequence ID" value="NZ_RQZA01000003.1"/>
</dbReference>
<evidence type="ECO:0000313" key="2">
    <source>
        <dbReference type="Proteomes" id="UP000281771"/>
    </source>
</evidence>
<accession>A0A3P1VDJ4</accession>
<dbReference type="Proteomes" id="UP000281771">
    <property type="component" value="Unassembled WGS sequence"/>
</dbReference>
<dbReference type="AlphaFoldDB" id="A0A3P1VDJ4"/>
<dbReference type="EMBL" id="RQZA01000003">
    <property type="protein sequence ID" value="RRD31500.1"/>
    <property type="molecule type" value="Genomic_DNA"/>
</dbReference>
<gene>
    <name evidence="1" type="ORF">EII38_04550</name>
</gene>
<protein>
    <submittedName>
        <fullName evidence="1">Uncharacterized protein</fullName>
    </submittedName>
</protein>
<sequence length="158" mass="18706">MLAKIRVHKEGMGSSLPRAVDLLRFSESDIRERLLEKGYAYDEELLVIGFEDWECDINMTLHEAYMLKIVLEQYYDGDEFIICHMIKSHRPVEDLIYSHYRFLSKSEVETMQHILKNSDQNSLVAYFYKVNNWVNLVQSYIEAGILLNTSRGFYELHE</sequence>
<evidence type="ECO:0000313" key="1">
    <source>
        <dbReference type="EMBL" id="RRD31500.1"/>
    </source>
</evidence>
<name>A0A3P1VDJ4_9STRE</name>
<proteinExistence type="predicted"/>
<reference evidence="1 2" key="1">
    <citation type="submission" date="2018-11" db="EMBL/GenBank/DDBJ databases">
        <title>Genomes From Bacteria Associated with the Canine Oral Cavity: a Test Case for Automated Genome-Based Taxonomic Assignment.</title>
        <authorList>
            <person name="Coil D.A."/>
            <person name="Jospin G."/>
            <person name="Darling A.E."/>
            <person name="Wallis C."/>
            <person name="Davis I.J."/>
            <person name="Harris S."/>
            <person name="Eisen J.A."/>
            <person name="Holcombe L.J."/>
            <person name="O'Flynn C."/>
        </authorList>
    </citation>
    <scope>NUCLEOTIDE SEQUENCE [LARGE SCALE GENOMIC DNA]</scope>
    <source>
        <strain evidence="1 2">OH4621_COT-116</strain>
    </source>
</reference>
<keyword evidence="2" id="KW-1185">Reference proteome</keyword>
<comment type="caution">
    <text evidence="1">The sequence shown here is derived from an EMBL/GenBank/DDBJ whole genome shotgun (WGS) entry which is preliminary data.</text>
</comment>